<keyword evidence="1" id="KW-0732">Signal</keyword>
<dbReference type="Proteomes" id="UP000829354">
    <property type="component" value="Chromosome V"/>
</dbReference>
<protein>
    <recommendedName>
        <fullName evidence="2">Serine-threonine/tyrosine-protein kinase catalytic domain-containing protein</fullName>
    </recommendedName>
</protein>
<organism evidence="3 4">
    <name type="scientific">Caenorhabditis briggsae</name>
    <dbReference type="NCBI Taxonomy" id="6238"/>
    <lineage>
        <taxon>Eukaryota</taxon>
        <taxon>Metazoa</taxon>
        <taxon>Ecdysozoa</taxon>
        <taxon>Nematoda</taxon>
        <taxon>Chromadorea</taxon>
        <taxon>Rhabditida</taxon>
        <taxon>Rhabditina</taxon>
        <taxon>Rhabditomorpha</taxon>
        <taxon>Rhabditoidea</taxon>
        <taxon>Rhabditidae</taxon>
        <taxon>Peloderinae</taxon>
        <taxon>Caenorhabditis</taxon>
    </lineage>
</organism>
<evidence type="ECO:0000313" key="4">
    <source>
        <dbReference type="Proteomes" id="UP000829354"/>
    </source>
</evidence>
<dbReference type="EMBL" id="CP092624">
    <property type="protein sequence ID" value="UMM35882.1"/>
    <property type="molecule type" value="Genomic_DNA"/>
</dbReference>
<accession>A0AAE9F5Q2</accession>
<gene>
    <name evidence="3" type="ORF">L5515_008300</name>
</gene>
<name>A0AAE9F5Q2_CAEBR</name>
<evidence type="ECO:0000256" key="1">
    <source>
        <dbReference type="SAM" id="SignalP"/>
    </source>
</evidence>
<feature type="chain" id="PRO_5042082069" description="Serine-threonine/tyrosine-protein kinase catalytic domain-containing protein" evidence="1">
    <location>
        <begin position="24"/>
        <end position="227"/>
    </location>
</feature>
<feature type="signal peptide" evidence="1">
    <location>
        <begin position="1"/>
        <end position="23"/>
    </location>
</feature>
<evidence type="ECO:0000313" key="3">
    <source>
        <dbReference type="EMBL" id="UMM35882.1"/>
    </source>
</evidence>
<feature type="domain" description="Serine-threonine/tyrosine-protein kinase catalytic" evidence="2">
    <location>
        <begin position="145"/>
        <end position="204"/>
    </location>
</feature>
<dbReference type="InterPro" id="IPR001245">
    <property type="entry name" value="Ser-Thr/Tyr_kinase_cat_dom"/>
</dbReference>
<keyword evidence="4" id="KW-1185">Reference proteome</keyword>
<proteinExistence type="predicted"/>
<dbReference type="GO" id="GO:0004672">
    <property type="term" value="F:protein kinase activity"/>
    <property type="evidence" value="ECO:0007669"/>
    <property type="project" value="InterPro"/>
</dbReference>
<reference evidence="3 4" key="1">
    <citation type="submission" date="2022-04" db="EMBL/GenBank/DDBJ databases">
        <title>Chromosome-level reference genomes for two strains of Caenorhabditis briggsae: an improved platform for comparative genomics.</title>
        <authorList>
            <person name="Stevens L."/>
            <person name="Andersen E."/>
        </authorList>
    </citation>
    <scope>NUCLEOTIDE SEQUENCE [LARGE SCALE GENOMIC DNA]</scope>
    <source>
        <strain evidence="3">VX34</strain>
        <tissue evidence="3">Whole-organism</tissue>
    </source>
</reference>
<dbReference type="Pfam" id="PF07714">
    <property type="entry name" value="PK_Tyr_Ser-Thr"/>
    <property type="match status" value="1"/>
</dbReference>
<evidence type="ECO:0000259" key="2">
    <source>
        <dbReference type="Pfam" id="PF07714"/>
    </source>
</evidence>
<dbReference type="Gene3D" id="1.10.510.10">
    <property type="entry name" value="Transferase(Phosphotransferase) domain 1"/>
    <property type="match status" value="1"/>
</dbReference>
<sequence length="227" mass="25574">MTKCLHSILKMMSVFLLLSIVYSAVIHPRIQEYNYAGYTGYQYPFTNGIFPLQGGYYPGSIVGSGSIWAAGGGLVGNMLSFLIELSPKESSECNPFFDKATRESPLSDGDFELHSSYASTFHSGIICFLENLLFPIPSILNYPMIFIDGAIPYPGLKFAEVRQKVKTQYQMYAPDRMPTFLRNIMLNMCWPQAPEDRANMNEIRIAMQSVFDGKVGVSNNRSVYYRT</sequence>
<dbReference type="AlphaFoldDB" id="A0AAE9F5Q2"/>